<dbReference type="GO" id="GO:0004553">
    <property type="term" value="F:hydrolase activity, hydrolyzing O-glycosyl compounds"/>
    <property type="evidence" value="ECO:0007669"/>
    <property type="project" value="InterPro"/>
</dbReference>
<organism evidence="3 4">
    <name type="scientific">Cerrena zonata</name>
    <dbReference type="NCBI Taxonomy" id="2478898"/>
    <lineage>
        <taxon>Eukaryota</taxon>
        <taxon>Fungi</taxon>
        <taxon>Dikarya</taxon>
        <taxon>Basidiomycota</taxon>
        <taxon>Agaricomycotina</taxon>
        <taxon>Agaricomycetes</taxon>
        <taxon>Polyporales</taxon>
        <taxon>Cerrenaceae</taxon>
        <taxon>Cerrena</taxon>
    </lineage>
</organism>
<comment type="similarity">
    <text evidence="1">Belongs to the glycosyl hydrolase 16 family.</text>
</comment>
<comment type="caution">
    <text evidence="3">The sequence shown here is derived from an EMBL/GenBank/DDBJ whole genome shotgun (WGS) entry which is preliminary data.</text>
</comment>
<reference evidence="3 4" key="1">
    <citation type="submission" date="2022-09" db="EMBL/GenBank/DDBJ databases">
        <authorList>
            <person name="Palmer J.M."/>
        </authorList>
    </citation>
    <scope>NUCLEOTIDE SEQUENCE [LARGE SCALE GENOMIC DNA]</scope>
    <source>
        <strain evidence="3 4">DSM 7382</strain>
    </source>
</reference>
<dbReference type="InterPro" id="IPR000757">
    <property type="entry name" value="Beta-glucanase-like"/>
</dbReference>
<dbReference type="Pfam" id="PF00722">
    <property type="entry name" value="Glyco_hydro_16"/>
    <property type="match status" value="1"/>
</dbReference>
<feature type="domain" description="GH16" evidence="2">
    <location>
        <begin position="13"/>
        <end position="353"/>
    </location>
</feature>
<gene>
    <name evidence="3" type="ORF">QCA50_007176</name>
</gene>
<accession>A0AAW0GCK1</accession>
<evidence type="ECO:0000313" key="4">
    <source>
        <dbReference type="Proteomes" id="UP001385951"/>
    </source>
</evidence>
<evidence type="ECO:0000256" key="1">
    <source>
        <dbReference type="ARBA" id="ARBA00006865"/>
    </source>
</evidence>
<dbReference type="InterPro" id="IPR050546">
    <property type="entry name" value="Glycosyl_Hydrlase_16"/>
</dbReference>
<evidence type="ECO:0000313" key="3">
    <source>
        <dbReference type="EMBL" id="KAK7689384.1"/>
    </source>
</evidence>
<dbReference type="GO" id="GO:0005975">
    <property type="term" value="P:carbohydrate metabolic process"/>
    <property type="evidence" value="ECO:0007669"/>
    <property type="project" value="InterPro"/>
</dbReference>
<sequence length="373" mass="41044">MLGVGAGAVVCFLGWTNVKFLKDEDLCEVMSDDFSSGSLNTDFWTPDVELGGFGNGEFQMTTKKDKNLFIQNGQLYLAPTLTSDEIGKDAIFKGYTYPLDGCTAGSNSSACSVTSGSGTVINPVQSARISTKGKKSIKFGKVEVKAKNPRGDWLWPAIWMLPTNDSVYGQWPLGGEIDIMEARGNGLSYTAQGINYVRSSLNYGPFESLQTHLLGWWSTKRATFDSDFHTYALEWTPDWMRFYVDGRLQAMMNVKINGKGGHSFFELGKYPSTTKNGSDTDIVVKNIWEQAGGSRAAPFDQDFYLIIDLAAGGTSGWFPDGVGDKPWIDGSDSAMFDFAFAQDTWSATWPSDTNDRAFRIESVKMWSLGKCSS</sequence>
<protein>
    <recommendedName>
        <fullName evidence="2">GH16 domain-containing protein</fullName>
    </recommendedName>
</protein>
<dbReference type="PANTHER" id="PTHR10963:SF55">
    <property type="entry name" value="GLYCOSIDE HYDROLASE FAMILY 16 PROTEIN"/>
    <property type="match status" value="1"/>
</dbReference>
<dbReference type="PANTHER" id="PTHR10963">
    <property type="entry name" value="GLYCOSYL HYDROLASE-RELATED"/>
    <property type="match status" value="1"/>
</dbReference>
<name>A0AAW0GCK1_9APHY</name>
<dbReference type="AlphaFoldDB" id="A0AAW0GCK1"/>
<dbReference type="PROSITE" id="PS51762">
    <property type="entry name" value="GH16_2"/>
    <property type="match status" value="1"/>
</dbReference>
<keyword evidence="4" id="KW-1185">Reference proteome</keyword>
<dbReference type="InterPro" id="IPR013320">
    <property type="entry name" value="ConA-like_dom_sf"/>
</dbReference>
<dbReference type="Gene3D" id="2.60.120.200">
    <property type="match status" value="1"/>
</dbReference>
<dbReference type="SUPFAM" id="SSF49899">
    <property type="entry name" value="Concanavalin A-like lectins/glucanases"/>
    <property type="match status" value="1"/>
</dbReference>
<dbReference type="EMBL" id="JASBNA010000008">
    <property type="protein sequence ID" value="KAK7689384.1"/>
    <property type="molecule type" value="Genomic_DNA"/>
</dbReference>
<dbReference type="Proteomes" id="UP001385951">
    <property type="component" value="Unassembled WGS sequence"/>
</dbReference>
<evidence type="ECO:0000259" key="2">
    <source>
        <dbReference type="PROSITE" id="PS51762"/>
    </source>
</evidence>
<proteinExistence type="inferred from homology"/>